<dbReference type="CDD" id="cd02440">
    <property type="entry name" value="AdoMet_MTases"/>
    <property type="match status" value="1"/>
</dbReference>
<dbReference type="FunCoup" id="A0A165IWC8">
    <property type="interactions" value="700"/>
</dbReference>
<keyword evidence="6" id="KW-1185">Reference proteome</keyword>
<dbReference type="Proteomes" id="UP000076632">
    <property type="component" value="Unassembled WGS sequence"/>
</dbReference>
<dbReference type="GO" id="GO:0032259">
    <property type="term" value="P:methylation"/>
    <property type="evidence" value="ECO:0007669"/>
    <property type="project" value="UniProtKB-KW"/>
</dbReference>
<name>A0A165IWC8_XYLHT</name>
<dbReference type="Pfam" id="PF08241">
    <property type="entry name" value="Methyltransf_11"/>
    <property type="match status" value="1"/>
</dbReference>
<dbReference type="InterPro" id="IPR029063">
    <property type="entry name" value="SAM-dependent_MTases_sf"/>
</dbReference>
<gene>
    <name evidence="5" type="ORF">L228DRAFT_217821</name>
</gene>
<dbReference type="AlphaFoldDB" id="A0A165IWC8"/>
<evidence type="ECO:0000256" key="3">
    <source>
        <dbReference type="ARBA" id="ARBA00022679"/>
    </source>
</evidence>
<dbReference type="Gene3D" id="3.40.50.150">
    <property type="entry name" value="Vaccinia Virus protein VP39"/>
    <property type="match status" value="1"/>
</dbReference>
<comment type="similarity">
    <text evidence="1">Belongs to the methyltransferase superfamily.</text>
</comment>
<dbReference type="EMBL" id="KV407455">
    <property type="protein sequence ID" value="KZF25471.1"/>
    <property type="molecule type" value="Genomic_DNA"/>
</dbReference>
<dbReference type="SUPFAM" id="SSF53335">
    <property type="entry name" value="S-adenosyl-L-methionine-dependent methyltransferases"/>
    <property type="match status" value="1"/>
</dbReference>
<dbReference type="InterPro" id="IPR051052">
    <property type="entry name" value="Diverse_substrate_MTase"/>
</dbReference>
<dbReference type="GO" id="GO:0008757">
    <property type="term" value="F:S-adenosylmethionine-dependent methyltransferase activity"/>
    <property type="evidence" value="ECO:0007669"/>
    <property type="project" value="InterPro"/>
</dbReference>
<dbReference type="OMA" id="RTWSAYH"/>
<evidence type="ECO:0000313" key="5">
    <source>
        <dbReference type="EMBL" id="KZF25471.1"/>
    </source>
</evidence>
<evidence type="ECO:0000256" key="1">
    <source>
        <dbReference type="ARBA" id="ARBA00008361"/>
    </source>
</evidence>
<dbReference type="RefSeq" id="XP_018191026.1">
    <property type="nucleotide sequence ID" value="XM_018330167.1"/>
</dbReference>
<dbReference type="OrthoDB" id="10027013at2759"/>
<dbReference type="InterPro" id="IPR013216">
    <property type="entry name" value="Methyltransf_11"/>
</dbReference>
<protein>
    <submittedName>
        <fullName evidence="5">S-adenosyl-L-methionine-dependent methyltransferase</fullName>
    </submittedName>
</protein>
<accession>A0A165IWC8</accession>
<dbReference type="PANTHER" id="PTHR44942">
    <property type="entry name" value="METHYLTRANSF_11 DOMAIN-CONTAINING PROTEIN"/>
    <property type="match status" value="1"/>
</dbReference>
<organism evidence="5 6">
    <name type="scientific">Xylona heveae (strain CBS 132557 / TC161)</name>
    <dbReference type="NCBI Taxonomy" id="1328760"/>
    <lineage>
        <taxon>Eukaryota</taxon>
        <taxon>Fungi</taxon>
        <taxon>Dikarya</taxon>
        <taxon>Ascomycota</taxon>
        <taxon>Pezizomycotina</taxon>
        <taxon>Xylonomycetes</taxon>
        <taxon>Xylonales</taxon>
        <taxon>Xylonaceae</taxon>
        <taxon>Xylona</taxon>
    </lineage>
</organism>
<dbReference type="GeneID" id="28895304"/>
<proteinExistence type="inferred from homology"/>
<keyword evidence="3 5" id="KW-0808">Transferase</keyword>
<keyword evidence="2 5" id="KW-0489">Methyltransferase</keyword>
<dbReference type="InParanoid" id="A0A165IWC8"/>
<dbReference type="STRING" id="1328760.A0A165IWC8"/>
<sequence>MATFAKSTFSYASYAAVRPVYPVSLYEKILAYHQGPKRLCLDLGCGHGLVTRALSKEFDQLVGADPSDGMIKQAESGTPADKYPNVSYRAASAESLPFLADNSVDMVVAGQAAHWFNYPKLFAELQRILRPGATLAFWGYKDPVLVEFPEATKIVDRYAYGSGGKYLGDYWSQPGRSIVQNKLRDIQPPPSQWQDIQRIEYEPGVQGPKSGEGTLFLDKKMTLPQFLEYARTWSAFHEWQQAHPNLTRRDAGGPGDVFDEMADEMKAAERGLDDEKDIFLEFGTGLLLARKK</sequence>
<feature type="domain" description="Methyltransferase type 11" evidence="4">
    <location>
        <begin position="41"/>
        <end position="137"/>
    </location>
</feature>
<reference evidence="5 6" key="1">
    <citation type="journal article" date="2016" name="Fungal Biol.">
        <title>The genome of Xylona heveae provides a window into fungal endophytism.</title>
        <authorList>
            <person name="Gazis R."/>
            <person name="Kuo A."/>
            <person name="Riley R."/>
            <person name="LaButti K."/>
            <person name="Lipzen A."/>
            <person name="Lin J."/>
            <person name="Amirebrahimi M."/>
            <person name="Hesse C.N."/>
            <person name="Spatafora J.W."/>
            <person name="Henrissat B."/>
            <person name="Hainaut M."/>
            <person name="Grigoriev I.V."/>
            <person name="Hibbett D.S."/>
        </authorList>
    </citation>
    <scope>NUCLEOTIDE SEQUENCE [LARGE SCALE GENOMIC DNA]</scope>
    <source>
        <strain evidence="5 6">TC161</strain>
    </source>
</reference>
<dbReference type="PANTHER" id="PTHR44942:SF4">
    <property type="entry name" value="METHYLTRANSFERASE TYPE 11 DOMAIN-CONTAINING PROTEIN"/>
    <property type="match status" value="1"/>
</dbReference>
<evidence type="ECO:0000259" key="4">
    <source>
        <dbReference type="Pfam" id="PF08241"/>
    </source>
</evidence>
<evidence type="ECO:0000313" key="6">
    <source>
        <dbReference type="Proteomes" id="UP000076632"/>
    </source>
</evidence>
<evidence type="ECO:0000256" key="2">
    <source>
        <dbReference type="ARBA" id="ARBA00022603"/>
    </source>
</evidence>